<evidence type="ECO:0000313" key="3">
    <source>
        <dbReference type="Proteomes" id="UP000613840"/>
    </source>
</evidence>
<sequence>MKRRLRQGIRRVRVRAALALAGVAVLAVSSTTAAWTDTAPVTGTTLSALTVPPATGITCQLTNPSSGYYMGLTIRATVPTGAQYSYQVQLVRLATPDTVIWSHAPTSSIGGALTYVFTQADIIADQPTAGSQHIDYYAKVIVQLANTISWQSTPTQINFDAQNAPGGVFGVGAGVYFGSVQGSTSPGGQPGQCTT</sequence>
<proteinExistence type="predicted"/>
<reference evidence="2" key="1">
    <citation type="journal article" date="2014" name="Int. J. Syst. Evol. Microbiol.">
        <title>Complete genome sequence of Corynebacterium casei LMG S-19264T (=DSM 44701T), isolated from a smear-ripened cheese.</title>
        <authorList>
            <consortium name="US DOE Joint Genome Institute (JGI-PGF)"/>
            <person name="Walter F."/>
            <person name="Albersmeier A."/>
            <person name="Kalinowski J."/>
            <person name="Ruckert C."/>
        </authorList>
    </citation>
    <scope>NUCLEOTIDE SEQUENCE</scope>
    <source>
        <strain evidence="2">CGMCC 4.7306</strain>
    </source>
</reference>
<reference evidence="2" key="2">
    <citation type="submission" date="2020-09" db="EMBL/GenBank/DDBJ databases">
        <authorList>
            <person name="Sun Q."/>
            <person name="Zhou Y."/>
        </authorList>
    </citation>
    <scope>NUCLEOTIDE SEQUENCE</scope>
    <source>
        <strain evidence="2">CGMCC 4.7306</strain>
    </source>
</reference>
<dbReference type="Proteomes" id="UP000613840">
    <property type="component" value="Unassembled WGS sequence"/>
</dbReference>
<feature type="signal peptide" evidence="1">
    <location>
        <begin position="1"/>
        <end position="33"/>
    </location>
</feature>
<evidence type="ECO:0000256" key="1">
    <source>
        <dbReference type="SAM" id="SignalP"/>
    </source>
</evidence>
<dbReference type="AlphaFoldDB" id="A0A917SK07"/>
<protein>
    <recommendedName>
        <fullName evidence="4">SipW-cognate class signal peptide</fullName>
    </recommendedName>
</protein>
<feature type="chain" id="PRO_5037771155" description="SipW-cognate class signal peptide" evidence="1">
    <location>
        <begin position="34"/>
        <end position="195"/>
    </location>
</feature>
<organism evidence="2 3">
    <name type="scientific">Microlunatus endophyticus</name>
    <dbReference type="NCBI Taxonomy" id="1716077"/>
    <lineage>
        <taxon>Bacteria</taxon>
        <taxon>Bacillati</taxon>
        <taxon>Actinomycetota</taxon>
        <taxon>Actinomycetes</taxon>
        <taxon>Propionibacteriales</taxon>
        <taxon>Propionibacteriaceae</taxon>
        <taxon>Microlunatus</taxon>
    </lineage>
</organism>
<keyword evidence="1" id="KW-0732">Signal</keyword>
<keyword evidence="3" id="KW-1185">Reference proteome</keyword>
<comment type="caution">
    <text evidence="2">The sequence shown here is derived from an EMBL/GenBank/DDBJ whole genome shotgun (WGS) entry which is preliminary data.</text>
</comment>
<evidence type="ECO:0008006" key="4">
    <source>
        <dbReference type="Google" id="ProtNLM"/>
    </source>
</evidence>
<gene>
    <name evidence="2" type="ORF">GCM10011575_46800</name>
</gene>
<accession>A0A917SK07</accession>
<name>A0A917SK07_9ACTN</name>
<dbReference type="EMBL" id="BMMZ01000020">
    <property type="protein sequence ID" value="GGL83131.1"/>
    <property type="molecule type" value="Genomic_DNA"/>
</dbReference>
<dbReference type="RefSeq" id="WP_188898433.1">
    <property type="nucleotide sequence ID" value="NZ_BMMZ01000020.1"/>
</dbReference>
<evidence type="ECO:0000313" key="2">
    <source>
        <dbReference type="EMBL" id="GGL83131.1"/>
    </source>
</evidence>